<dbReference type="CDD" id="cd00082">
    <property type="entry name" value="HisKA"/>
    <property type="match status" value="1"/>
</dbReference>
<evidence type="ECO:0000256" key="4">
    <source>
        <dbReference type="ARBA" id="ARBA00022553"/>
    </source>
</evidence>
<keyword evidence="6 10" id="KW-0812">Transmembrane</keyword>
<dbReference type="InterPro" id="IPR004358">
    <property type="entry name" value="Sig_transdc_His_kin-like_C"/>
</dbReference>
<evidence type="ECO:0000256" key="1">
    <source>
        <dbReference type="ARBA" id="ARBA00000085"/>
    </source>
</evidence>
<dbReference type="SMART" id="SM00387">
    <property type="entry name" value="HATPase_c"/>
    <property type="match status" value="1"/>
</dbReference>
<name>A0A3G9K6W7_9ACTN</name>
<dbReference type="CDD" id="cd00075">
    <property type="entry name" value="HATPase"/>
    <property type="match status" value="1"/>
</dbReference>
<gene>
    <name evidence="13" type="ORF">Pcatena_15590</name>
</gene>
<dbReference type="InterPro" id="IPR036890">
    <property type="entry name" value="HATPase_C_sf"/>
</dbReference>
<dbReference type="SUPFAM" id="SSF55874">
    <property type="entry name" value="ATPase domain of HSP90 chaperone/DNA topoisomerase II/histidine kinase"/>
    <property type="match status" value="1"/>
</dbReference>
<organism evidence="13 14">
    <name type="scientific">Parolsenella catena</name>
    <dbReference type="NCBI Taxonomy" id="2003188"/>
    <lineage>
        <taxon>Bacteria</taxon>
        <taxon>Bacillati</taxon>
        <taxon>Actinomycetota</taxon>
        <taxon>Coriobacteriia</taxon>
        <taxon>Coriobacteriales</taxon>
        <taxon>Atopobiaceae</taxon>
        <taxon>Parolsenella</taxon>
    </lineage>
</organism>
<feature type="transmembrane region" description="Helical" evidence="10">
    <location>
        <begin position="51"/>
        <end position="74"/>
    </location>
</feature>
<dbReference type="PROSITE" id="PS50885">
    <property type="entry name" value="HAMP"/>
    <property type="match status" value="1"/>
</dbReference>
<dbReference type="GO" id="GO:0000155">
    <property type="term" value="F:phosphorelay sensor kinase activity"/>
    <property type="evidence" value="ECO:0007669"/>
    <property type="project" value="InterPro"/>
</dbReference>
<dbReference type="PANTHER" id="PTHR43711:SF1">
    <property type="entry name" value="HISTIDINE KINASE 1"/>
    <property type="match status" value="1"/>
</dbReference>
<dbReference type="SMART" id="SM00388">
    <property type="entry name" value="HisKA"/>
    <property type="match status" value="1"/>
</dbReference>
<dbReference type="InterPro" id="IPR003660">
    <property type="entry name" value="HAMP_dom"/>
</dbReference>
<evidence type="ECO:0000259" key="11">
    <source>
        <dbReference type="PROSITE" id="PS50109"/>
    </source>
</evidence>
<dbReference type="Gene3D" id="3.30.565.10">
    <property type="entry name" value="Histidine kinase-like ATPase, C-terminal domain"/>
    <property type="match status" value="1"/>
</dbReference>
<dbReference type="EC" id="2.7.13.3" evidence="3"/>
<dbReference type="Pfam" id="PF00512">
    <property type="entry name" value="HisKA"/>
    <property type="match status" value="1"/>
</dbReference>
<dbReference type="InterPro" id="IPR005467">
    <property type="entry name" value="His_kinase_dom"/>
</dbReference>
<keyword evidence="5" id="KW-0808">Transferase</keyword>
<dbReference type="PANTHER" id="PTHR43711">
    <property type="entry name" value="TWO-COMPONENT HISTIDINE KINASE"/>
    <property type="match status" value="1"/>
</dbReference>
<feature type="transmembrane region" description="Helical" evidence="10">
    <location>
        <begin position="217"/>
        <end position="236"/>
    </location>
</feature>
<dbReference type="FunFam" id="3.30.565.10:FF:000006">
    <property type="entry name" value="Sensor histidine kinase WalK"/>
    <property type="match status" value="1"/>
</dbReference>
<evidence type="ECO:0000256" key="2">
    <source>
        <dbReference type="ARBA" id="ARBA00004236"/>
    </source>
</evidence>
<protein>
    <recommendedName>
        <fullName evidence="3">histidine kinase</fullName>
        <ecNumber evidence="3">2.7.13.3</ecNumber>
    </recommendedName>
</protein>
<dbReference type="Proteomes" id="UP000273154">
    <property type="component" value="Chromosome"/>
</dbReference>
<keyword evidence="8 10" id="KW-1133">Transmembrane helix</keyword>
<dbReference type="InterPro" id="IPR036097">
    <property type="entry name" value="HisK_dim/P_sf"/>
</dbReference>
<dbReference type="SMART" id="SM00304">
    <property type="entry name" value="HAMP"/>
    <property type="match status" value="1"/>
</dbReference>
<accession>A0A3G9K6W7</accession>
<sequence length="526" mass="57317">MAAKFVIGKKIRQERPEDDIPEALKTSDGSRASWKTLSNQKSRHMSYRGKMTLMFAGVAATTAIILIAVLGVNWEAQFMSYTRSNMERYASVIADGLSESYDSVTGWSDEDVDRTIQSSSISSEVGVQVIDADGVIVYDDTWSRGAEHEAAGEASNAAAASRSKGVSLAPTDADSVVSHEIVDASGNVVGTVRLWAFGSDALLTKGDAAFRSTSYNAVVYAGIVAVLLACVMGVVVSRKLAKPIKSITSTAAQIRSGDLTARTGIVGDDEIGQLGETFDDMATSLERDLKLEHRLTSDVAHELRTPLMAMLATVEAMQDGVLPADEEHLETVASEVRRLSRLVSAMLQLSRIENGTTKFNPEKTDMIRLVRSVVEAQEQLFSDRGLRLKLDVKTNRRELFCEVDRDMIRQALINLMSNALRYTPEEGYVVVSVSQEGRDVLVSVADTGIGIAKEDLARVFSRFWRSDASRERVSGGLGVGLAVTKEIIDRHHGFIGVESELGKGTKFTLHIPRVQERTPQLPGDEK</sequence>
<evidence type="ECO:0000256" key="5">
    <source>
        <dbReference type="ARBA" id="ARBA00022679"/>
    </source>
</evidence>
<feature type="domain" description="Histidine kinase" evidence="11">
    <location>
        <begin position="298"/>
        <end position="515"/>
    </location>
</feature>
<comment type="subcellular location">
    <subcellularLocation>
        <location evidence="2">Cell membrane</location>
    </subcellularLocation>
</comment>
<evidence type="ECO:0000259" key="12">
    <source>
        <dbReference type="PROSITE" id="PS50885"/>
    </source>
</evidence>
<evidence type="ECO:0000256" key="8">
    <source>
        <dbReference type="ARBA" id="ARBA00022989"/>
    </source>
</evidence>
<dbReference type="KEGG" id="pcat:Pcatena_15590"/>
<dbReference type="SUPFAM" id="SSF158472">
    <property type="entry name" value="HAMP domain-like"/>
    <property type="match status" value="1"/>
</dbReference>
<dbReference type="Pfam" id="PF02518">
    <property type="entry name" value="HATPase_c"/>
    <property type="match status" value="1"/>
</dbReference>
<dbReference type="GeneID" id="88849700"/>
<evidence type="ECO:0000256" key="10">
    <source>
        <dbReference type="SAM" id="Phobius"/>
    </source>
</evidence>
<keyword evidence="14" id="KW-1185">Reference proteome</keyword>
<dbReference type="PROSITE" id="PS50109">
    <property type="entry name" value="HIS_KIN"/>
    <property type="match status" value="1"/>
</dbReference>
<keyword evidence="9" id="KW-0902">Two-component regulatory system</keyword>
<dbReference type="GO" id="GO:0005886">
    <property type="term" value="C:plasma membrane"/>
    <property type="evidence" value="ECO:0007669"/>
    <property type="project" value="UniProtKB-SubCell"/>
</dbReference>
<reference evidence="14" key="1">
    <citation type="submission" date="2018-11" db="EMBL/GenBank/DDBJ databases">
        <title>Comparative genomics of Parolsenella catena and Libanicoccus massiliensis: Reclassification of Libanicoccus massiliensis as Parolsenella massiliensis comb. nov.</title>
        <authorList>
            <person name="Sakamoto M."/>
            <person name="Ikeyama N."/>
            <person name="Murakami T."/>
            <person name="Mori H."/>
            <person name="Yuki M."/>
            <person name="Ohkuma M."/>
        </authorList>
    </citation>
    <scope>NUCLEOTIDE SEQUENCE [LARGE SCALE GENOMIC DNA]</scope>
    <source>
        <strain evidence="14">JCM 31932</strain>
    </source>
</reference>
<dbReference type="SUPFAM" id="SSF47384">
    <property type="entry name" value="Homodimeric domain of signal transducing histidine kinase"/>
    <property type="match status" value="1"/>
</dbReference>
<dbReference type="InterPro" id="IPR003594">
    <property type="entry name" value="HATPase_dom"/>
</dbReference>
<keyword evidence="7 13" id="KW-0418">Kinase</keyword>
<evidence type="ECO:0000256" key="3">
    <source>
        <dbReference type="ARBA" id="ARBA00012438"/>
    </source>
</evidence>
<dbReference type="PRINTS" id="PR00344">
    <property type="entry name" value="BCTRLSENSOR"/>
</dbReference>
<dbReference type="InterPro" id="IPR050736">
    <property type="entry name" value="Sensor_HK_Regulatory"/>
</dbReference>
<evidence type="ECO:0000256" key="9">
    <source>
        <dbReference type="ARBA" id="ARBA00023012"/>
    </source>
</evidence>
<proteinExistence type="predicted"/>
<dbReference type="Pfam" id="PF00672">
    <property type="entry name" value="HAMP"/>
    <property type="match status" value="1"/>
</dbReference>
<keyword evidence="4" id="KW-0597">Phosphoprotein</keyword>
<evidence type="ECO:0000313" key="13">
    <source>
        <dbReference type="EMBL" id="BBH50972.1"/>
    </source>
</evidence>
<evidence type="ECO:0000256" key="6">
    <source>
        <dbReference type="ARBA" id="ARBA00022692"/>
    </source>
</evidence>
<dbReference type="Gene3D" id="6.10.340.10">
    <property type="match status" value="1"/>
</dbReference>
<comment type="catalytic activity">
    <reaction evidence="1">
        <text>ATP + protein L-histidine = ADP + protein N-phospho-L-histidine.</text>
        <dbReference type="EC" id="2.7.13.3"/>
    </reaction>
</comment>
<keyword evidence="10" id="KW-0472">Membrane</keyword>
<dbReference type="CDD" id="cd06225">
    <property type="entry name" value="HAMP"/>
    <property type="match status" value="1"/>
</dbReference>
<dbReference type="Gene3D" id="1.10.287.130">
    <property type="match status" value="1"/>
</dbReference>
<dbReference type="InterPro" id="IPR003661">
    <property type="entry name" value="HisK_dim/P_dom"/>
</dbReference>
<evidence type="ECO:0000256" key="7">
    <source>
        <dbReference type="ARBA" id="ARBA00022777"/>
    </source>
</evidence>
<feature type="domain" description="HAMP" evidence="12">
    <location>
        <begin position="238"/>
        <end position="290"/>
    </location>
</feature>
<dbReference type="EMBL" id="AP019367">
    <property type="protein sequence ID" value="BBH50972.1"/>
    <property type="molecule type" value="Genomic_DNA"/>
</dbReference>
<dbReference type="RefSeq" id="WP_324249952.1">
    <property type="nucleotide sequence ID" value="NZ_AP019367.1"/>
</dbReference>
<dbReference type="AlphaFoldDB" id="A0A3G9K6W7"/>
<evidence type="ECO:0000313" key="14">
    <source>
        <dbReference type="Proteomes" id="UP000273154"/>
    </source>
</evidence>